<dbReference type="InterPro" id="IPR036390">
    <property type="entry name" value="WH_DNA-bd_sf"/>
</dbReference>
<evidence type="ECO:0000256" key="4">
    <source>
        <dbReference type="ARBA" id="ARBA00023163"/>
    </source>
</evidence>
<reference evidence="6 7" key="1">
    <citation type="submission" date="2019-07" db="EMBL/GenBank/DDBJ databases">
        <title>Diversity of Bacteria from Kongsfjorden, Arctic.</title>
        <authorList>
            <person name="Yu Y."/>
        </authorList>
    </citation>
    <scope>NUCLEOTIDE SEQUENCE [LARGE SCALE GENOMIC DNA]</scope>
    <source>
        <strain evidence="6 7">SM1922</strain>
    </source>
</reference>
<dbReference type="Proteomes" id="UP000317288">
    <property type="component" value="Unassembled WGS sequence"/>
</dbReference>
<dbReference type="RefSeq" id="WP_144809573.1">
    <property type="nucleotide sequence ID" value="NZ_VNFE01000001.1"/>
</dbReference>
<sequence length="301" mass="32786">MTTASEFDLNGLPIFVALVEAGSFTKAAERLGCTKTRVSLQIRQLETRLGVTLFLRTTRRVQLTQAGEALYHQCHPLLTDLQGALASAVSDTQQLHGELRITAPEDYAAGVLSEAVVAFSRLHPALHIELRSGDQISDMVQDGIDLAFRLGWLKDSTLRARRLGAFQQQVVAAPDYLKRHGTPAHPKALEGHAWIAFTPLRAPLTWTFQRRDEQCEVQMSAGLAANSTVSLVALMVAGGGLSVLPDITAAPEIAAGRLVRVLGEWALPEGGVYAVYPPGRHVTAKARAFMSFFDAWLQREP</sequence>
<evidence type="ECO:0000313" key="7">
    <source>
        <dbReference type="Proteomes" id="UP000317288"/>
    </source>
</evidence>
<comment type="caution">
    <text evidence="6">The sequence shown here is derived from an EMBL/GenBank/DDBJ whole genome shotgun (WGS) entry which is preliminary data.</text>
</comment>
<dbReference type="GO" id="GO:0006351">
    <property type="term" value="P:DNA-templated transcription"/>
    <property type="evidence" value="ECO:0007669"/>
    <property type="project" value="TreeGrafter"/>
</dbReference>
<dbReference type="InterPro" id="IPR000847">
    <property type="entry name" value="LysR_HTH_N"/>
</dbReference>
<evidence type="ECO:0000256" key="2">
    <source>
        <dbReference type="ARBA" id="ARBA00023015"/>
    </source>
</evidence>
<organism evidence="6 7">
    <name type="scientific">Vreelandella titanicae</name>
    <dbReference type="NCBI Taxonomy" id="664683"/>
    <lineage>
        <taxon>Bacteria</taxon>
        <taxon>Pseudomonadati</taxon>
        <taxon>Pseudomonadota</taxon>
        <taxon>Gammaproteobacteria</taxon>
        <taxon>Oceanospirillales</taxon>
        <taxon>Halomonadaceae</taxon>
        <taxon>Vreelandella</taxon>
    </lineage>
</organism>
<dbReference type="PANTHER" id="PTHR30537">
    <property type="entry name" value="HTH-TYPE TRANSCRIPTIONAL REGULATOR"/>
    <property type="match status" value="1"/>
</dbReference>
<name>A0A558JEH1_9GAMM</name>
<dbReference type="Gene3D" id="3.40.190.290">
    <property type="match status" value="1"/>
</dbReference>
<dbReference type="InterPro" id="IPR058163">
    <property type="entry name" value="LysR-type_TF_proteobact-type"/>
</dbReference>
<dbReference type="PANTHER" id="PTHR30537:SF66">
    <property type="entry name" value="IRON-REGULATED VIRULENCE REGULATORY PROTEIN IRGB"/>
    <property type="match status" value="1"/>
</dbReference>
<dbReference type="InterPro" id="IPR005119">
    <property type="entry name" value="LysR_subst-bd"/>
</dbReference>
<evidence type="ECO:0000259" key="5">
    <source>
        <dbReference type="PROSITE" id="PS50931"/>
    </source>
</evidence>
<keyword evidence="4" id="KW-0804">Transcription</keyword>
<gene>
    <name evidence="6" type="ORF">FQP89_01850</name>
</gene>
<dbReference type="Pfam" id="PF00126">
    <property type="entry name" value="HTH_1"/>
    <property type="match status" value="1"/>
</dbReference>
<evidence type="ECO:0000313" key="6">
    <source>
        <dbReference type="EMBL" id="TVU91902.1"/>
    </source>
</evidence>
<feature type="domain" description="HTH lysR-type" evidence="5">
    <location>
        <begin position="7"/>
        <end position="64"/>
    </location>
</feature>
<keyword evidence="3" id="KW-0238">DNA-binding</keyword>
<dbReference type="Pfam" id="PF03466">
    <property type="entry name" value="LysR_substrate"/>
    <property type="match status" value="1"/>
</dbReference>
<dbReference type="GO" id="GO:0043565">
    <property type="term" value="F:sequence-specific DNA binding"/>
    <property type="evidence" value="ECO:0007669"/>
    <property type="project" value="TreeGrafter"/>
</dbReference>
<dbReference type="SUPFAM" id="SSF46785">
    <property type="entry name" value="Winged helix' DNA-binding domain"/>
    <property type="match status" value="1"/>
</dbReference>
<dbReference type="FunFam" id="1.10.10.10:FF:000001">
    <property type="entry name" value="LysR family transcriptional regulator"/>
    <property type="match status" value="1"/>
</dbReference>
<evidence type="ECO:0000256" key="3">
    <source>
        <dbReference type="ARBA" id="ARBA00023125"/>
    </source>
</evidence>
<accession>A0A558JEH1</accession>
<dbReference type="Gene3D" id="1.10.10.10">
    <property type="entry name" value="Winged helix-like DNA-binding domain superfamily/Winged helix DNA-binding domain"/>
    <property type="match status" value="1"/>
</dbReference>
<dbReference type="AlphaFoldDB" id="A0A558JEH1"/>
<dbReference type="PROSITE" id="PS50931">
    <property type="entry name" value="HTH_LYSR"/>
    <property type="match status" value="1"/>
</dbReference>
<proteinExistence type="inferred from homology"/>
<dbReference type="EMBL" id="VNFE01000001">
    <property type="protein sequence ID" value="TVU91902.1"/>
    <property type="molecule type" value="Genomic_DNA"/>
</dbReference>
<dbReference type="CDD" id="cd08422">
    <property type="entry name" value="PBP2_CrgA_like"/>
    <property type="match status" value="1"/>
</dbReference>
<protein>
    <submittedName>
        <fullName evidence="6">LysR family transcriptional regulator</fullName>
    </submittedName>
</protein>
<keyword evidence="2" id="KW-0805">Transcription regulation</keyword>
<dbReference type="SUPFAM" id="SSF53850">
    <property type="entry name" value="Periplasmic binding protein-like II"/>
    <property type="match status" value="1"/>
</dbReference>
<dbReference type="GO" id="GO:0003700">
    <property type="term" value="F:DNA-binding transcription factor activity"/>
    <property type="evidence" value="ECO:0007669"/>
    <property type="project" value="InterPro"/>
</dbReference>
<evidence type="ECO:0000256" key="1">
    <source>
        <dbReference type="ARBA" id="ARBA00009437"/>
    </source>
</evidence>
<comment type="similarity">
    <text evidence="1">Belongs to the LysR transcriptional regulatory family.</text>
</comment>
<dbReference type="InterPro" id="IPR036388">
    <property type="entry name" value="WH-like_DNA-bd_sf"/>
</dbReference>
<dbReference type="PRINTS" id="PR00039">
    <property type="entry name" value="HTHLYSR"/>
</dbReference>